<dbReference type="Proteomes" id="UP001501747">
    <property type="component" value="Unassembled WGS sequence"/>
</dbReference>
<evidence type="ECO:0000256" key="4">
    <source>
        <dbReference type="ARBA" id="ARBA00022692"/>
    </source>
</evidence>
<feature type="transmembrane region" description="Helical" evidence="7">
    <location>
        <begin position="348"/>
        <end position="367"/>
    </location>
</feature>
<organism evidence="8 9">
    <name type="scientific">Allokutzneria multivorans</name>
    <dbReference type="NCBI Taxonomy" id="1142134"/>
    <lineage>
        <taxon>Bacteria</taxon>
        <taxon>Bacillati</taxon>
        <taxon>Actinomycetota</taxon>
        <taxon>Actinomycetes</taxon>
        <taxon>Pseudonocardiales</taxon>
        <taxon>Pseudonocardiaceae</taxon>
        <taxon>Allokutzneria</taxon>
    </lineage>
</organism>
<proteinExistence type="predicted"/>
<dbReference type="Gene3D" id="1.20.1250.20">
    <property type="entry name" value="MFS general substrate transporter like domains"/>
    <property type="match status" value="1"/>
</dbReference>
<keyword evidence="4 7" id="KW-0812">Transmembrane</keyword>
<dbReference type="RefSeq" id="WP_344879533.1">
    <property type="nucleotide sequence ID" value="NZ_BAABAL010000018.1"/>
</dbReference>
<keyword evidence="9" id="KW-1185">Reference proteome</keyword>
<evidence type="ECO:0000256" key="7">
    <source>
        <dbReference type="SAM" id="Phobius"/>
    </source>
</evidence>
<gene>
    <name evidence="8" type="ORF">GCM10022247_51130</name>
</gene>
<feature type="transmembrane region" description="Helical" evidence="7">
    <location>
        <begin position="45"/>
        <end position="65"/>
    </location>
</feature>
<feature type="transmembrane region" description="Helical" evidence="7">
    <location>
        <begin position="21"/>
        <end position="39"/>
    </location>
</feature>
<keyword evidence="5 7" id="KW-1133">Transmembrane helix</keyword>
<keyword evidence="3" id="KW-1003">Cell membrane</keyword>
<feature type="transmembrane region" description="Helical" evidence="7">
    <location>
        <begin position="221"/>
        <end position="243"/>
    </location>
</feature>
<evidence type="ECO:0000256" key="6">
    <source>
        <dbReference type="ARBA" id="ARBA00023136"/>
    </source>
</evidence>
<dbReference type="InterPro" id="IPR036259">
    <property type="entry name" value="MFS_trans_sf"/>
</dbReference>
<dbReference type="EMBL" id="BAABAL010000018">
    <property type="protein sequence ID" value="GAA4020810.1"/>
    <property type="molecule type" value="Genomic_DNA"/>
</dbReference>
<keyword evidence="6 7" id="KW-0472">Membrane</keyword>
<evidence type="ECO:0000256" key="3">
    <source>
        <dbReference type="ARBA" id="ARBA00022475"/>
    </source>
</evidence>
<evidence type="ECO:0000256" key="1">
    <source>
        <dbReference type="ARBA" id="ARBA00004651"/>
    </source>
</evidence>
<protein>
    <submittedName>
        <fullName evidence="8">MFS transporter</fullName>
    </submittedName>
</protein>
<dbReference type="Pfam" id="PF05977">
    <property type="entry name" value="MFS_3"/>
    <property type="match status" value="1"/>
</dbReference>
<dbReference type="PANTHER" id="PTHR23513:SF17">
    <property type="entry name" value="MEMBRANE PROTEIN"/>
    <property type="match status" value="1"/>
</dbReference>
<dbReference type="InterPro" id="IPR010290">
    <property type="entry name" value="TM_effector"/>
</dbReference>
<evidence type="ECO:0000256" key="2">
    <source>
        <dbReference type="ARBA" id="ARBA00022448"/>
    </source>
</evidence>
<dbReference type="PANTHER" id="PTHR23513">
    <property type="entry name" value="INTEGRAL MEMBRANE EFFLUX PROTEIN-RELATED"/>
    <property type="match status" value="1"/>
</dbReference>
<comment type="caution">
    <text evidence="8">The sequence shown here is derived from an EMBL/GenBank/DDBJ whole genome shotgun (WGS) entry which is preliminary data.</text>
</comment>
<dbReference type="SUPFAM" id="SSF103473">
    <property type="entry name" value="MFS general substrate transporter"/>
    <property type="match status" value="1"/>
</dbReference>
<evidence type="ECO:0000256" key="5">
    <source>
        <dbReference type="ARBA" id="ARBA00022989"/>
    </source>
</evidence>
<name>A0ABP7T4Q1_9PSEU</name>
<accession>A0ABP7T4Q1</accession>
<keyword evidence="2" id="KW-0813">Transport</keyword>
<feature type="transmembrane region" description="Helical" evidence="7">
    <location>
        <begin position="167"/>
        <end position="185"/>
    </location>
</feature>
<evidence type="ECO:0000313" key="8">
    <source>
        <dbReference type="EMBL" id="GAA4020810.1"/>
    </source>
</evidence>
<evidence type="ECO:0000313" key="9">
    <source>
        <dbReference type="Proteomes" id="UP001501747"/>
    </source>
</evidence>
<reference evidence="9" key="1">
    <citation type="journal article" date="2019" name="Int. J. Syst. Evol. Microbiol.">
        <title>The Global Catalogue of Microorganisms (GCM) 10K type strain sequencing project: providing services to taxonomists for standard genome sequencing and annotation.</title>
        <authorList>
            <consortium name="The Broad Institute Genomics Platform"/>
            <consortium name="The Broad Institute Genome Sequencing Center for Infectious Disease"/>
            <person name="Wu L."/>
            <person name="Ma J."/>
        </authorList>
    </citation>
    <scope>NUCLEOTIDE SEQUENCE [LARGE SCALE GENOMIC DNA]</scope>
    <source>
        <strain evidence="9">JCM 17342</strain>
    </source>
</reference>
<feature type="transmembrane region" description="Helical" evidence="7">
    <location>
        <begin position="281"/>
        <end position="300"/>
    </location>
</feature>
<dbReference type="CDD" id="cd06173">
    <property type="entry name" value="MFS_MefA_like"/>
    <property type="match status" value="1"/>
</dbReference>
<feature type="transmembrane region" description="Helical" evidence="7">
    <location>
        <begin position="373"/>
        <end position="395"/>
    </location>
</feature>
<comment type="subcellular location">
    <subcellularLocation>
        <location evidence="1">Cell membrane</location>
        <topology evidence="1">Multi-pass membrane protein</topology>
    </subcellularLocation>
</comment>
<feature type="transmembrane region" description="Helical" evidence="7">
    <location>
        <begin position="255"/>
        <end position="274"/>
    </location>
</feature>
<sequence>MTVAVPAYRVPQYRRYVAGEAISVLGDQIWYVALSWAAVELASPGVAGVVLAVSAVPRLLLMVLGGPLADRFDALRLMVGSDALRAVIMLVAAGIALTATEIWLLVVIALIFGAVDAVFMPAAGSLRPRLLETEQLSDGAALRELGVRAAMMLGAPLGGALVTVGGLALACAANAVTFMVSLLALRKLRPRPVELAPEREPYWASLRAGLRYLLSHRLLRTLMLVALLFNIGFVGPMNIGLALLSEERGWGPPGIGFMLAGFGAGAAIGALVMLRVRVRRNIGIGIAVSALGEAVGIAGATLAPNLGLAVASTVLIGLLGGPLGIMCGSLSQANTDDAFRGRTSSVQALLTLGVTPLVMAAVGWLAGKFGTTPVMLASAGVEALAAVPCLLLPWLRRASTPEAARG</sequence>
<feature type="transmembrane region" description="Helical" evidence="7">
    <location>
        <begin position="306"/>
        <end position="327"/>
    </location>
</feature>